<evidence type="ECO:0000256" key="1">
    <source>
        <dbReference type="ARBA" id="ARBA00008282"/>
    </source>
</evidence>
<comment type="caution">
    <text evidence="13">The sequence shown here is derived from an EMBL/GenBank/DDBJ whole genome shotgun (WGS) entry which is preliminary data.</text>
</comment>
<dbReference type="EC" id="2.7.1.180" evidence="2 11"/>
<evidence type="ECO:0000256" key="10">
    <source>
        <dbReference type="ARBA" id="ARBA00048540"/>
    </source>
</evidence>
<dbReference type="InterPro" id="IPR024932">
    <property type="entry name" value="ApbE"/>
</dbReference>
<dbReference type="EMBL" id="JAHHGM010000005">
    <property type="protein sequence ID" value="MBT2988702.1"/>
    <property type="molecule type" value="Genomic_DNA"/>
</dbReference>
<organism evidence="13 14">
    <name type="scientific">Candidatus Thiodiazotropha taylori</name>
    <dbReference type="NCBI Taxonomy" id="2792791"/>
    <lineage>
        <taxon>Bacteria</taxon>
        <taxon>Pseudomonadati</taxon>
        <taxon>Pseudomonadota</taxon>
        <taxon>Gammaproteobacteria</taxon>
        <taxon>Chromatiales</taxon>
        <taxon>Sedimenticolaceae</taxon>
        <taxon>Candidatus Thiodiazotropha</taxon>
    </lineage>
</organism>
<sequence length="312" mass="34540">MDRPSATARIETGYIKRQGPLTLEATDGYWRGSFQAMASPCELFMEVDEEALAWKLLQRAADEAWRIERKFSRYRDDNIIHRINNSQGRAIEVDAEVAQLVDFAQQCWQLSDGLFDITSGVLRRVWRFDGGGAIPDPAAVEALLPLVGWHRVDWSPPFLTLPDGMEIDFGGIGKEYAVDRVLLQLQKLTRKGLLVNFGGDINTNGRRGGGGVWSIGIEDPGRLNTATAVLKIGKGALATSGDARRYLQRDGRRYGHVLNPKTGWPVAHAPSSATVAANTCTEAGILATFALLHGKDAEAFLKSQEIRYWLRF</sequence>
<dbReference type="PIRSF" id="PIRSF006268">
    <property type="entry name" value="ApbE"/>
    <property type="match status" value="1"/>
</dbReference>
<keyword evidence="6 11" id="KW-0479">Metal-binding</keyword>
<dbReference type="PANTHER" id="PTHR30040">
    <property type="entry name" value="THIAMINE BIOSYNTHESIS LIPOPROTEIN APBE"/>
    <property type="match status" value="1"/>
</dbReference>
<keyword evidence="8 11" id="KW-0460">Magnesium</keyword>
<dbReference type="Gene3D" id="3.10.520.10">
    <property type="entry name" value="ApbE-like domains"/>
    <property type="match status" value="1"/>
</dbReference>
<dbReference type="GO" id="GO:0016740">
    <property type="term" value="F:transferase activity"/>
    <property type="evidence" value="ECO:0007669"/>
    <property type="project" value="UniProtKB-UniRule"/>
</dbReference>
<dbReference type="PANTHER" id="PTHR30040:SF2">
    <property type="entry name" value="FAD:PROTEIN FMN TRANSFERASE"/>
    <property type="match status" value="1"/>
</dbReference>
<evidence type="ECO:0000256" key="12">
    <source>
        <dbReference type="PIRSR" id="PIRSR006268-2"/>
    </source>
</evidence>
<comment type="cofactor">
    <cofactor evidence="12">
        <name>Mg(2+)</name>
        <dbReference type="ChEBI" id="CHEBI:18420"/>
    </cofactor>
    <cofactor evidence="12">
        <name>Mn(2+)</name>
        <dbReference type="ChEBI" id="CHEBI:29035"/>
    </cofactor>
    <text evidence="12">Magnesium. Can also use manganese.</text>
</comment>
<keyword evidence="5 11" id="KW-0808">Transferase</keyword>
<evidence type="ECO:0000256" key="8">
    <source>
        <dbReference type="ARBA" id="ARBA00022842"/>
    </source>
</evidence>
<evidence type="ECO:0000256" key="11">
    <source>
        <dbReference type="PIRNR" id="PIRNR006268"/>
    </source>
</evidence>
<evidence type="ECO:0000256" key="6">
    <source>
        <dbReference type="ARBA" id="ARBA00022723"/>
    </source>
</evidence>
<comment type="similarity">
    <text evidence="1 11">Belongs to the ApbE family.</text>
</comment>
<evidence type="ECO:0000256" key="4">
    <source>
        <dbReference type="ARBA" id="ARBA00022630"/>
    </source>
</evidence>
<protein>
    <recommendedName>
        <fullName evidence="3 11">FAD:protein FMN transferase</fullName>
        <ecNumber evidence="2 11">2.7.1.180</ecNumber>
    </recommendedName>
    <alternativeName>
        <fullName evidence="9 11">Flavin transferase</fullName>
    </alternativeName>
</protein>
<evidence type="ECO:0000256" key="7">
    <source>
        <dbReference type="ARBA" id="ARBA00022827"/>
    </source>
</evidence>
<reference evidence="13 14" key="1">
    <citation type="submission" date="2021-05" db="EMBL/GenBank/DDBJ databases">
        <title>Genetic and Functional Diversity in Clade A Lucinid endosymbionts from the Bahamas.</title>
        <authorList>
            <person name="Giani N.M."/>
            <person name="Engel A.S."/>
            <person name="Campbell B.J."/>
        </authorList>
    </citation>
    <scope>NUCLEOTIDE SEQUENCE [LARGE SCALE GENOMIC DNA]</scope>
    <source>
        <strain evidence="13">LUC16012Gg_MoonRockCtena</strain>
    </source>
</reference>
<evidence type="ECO:0000256" key="9">
    <source>
        <dbReference type="ARBA" id="ARBA00031306"/>
    </source>
</evidence>
<keyword evidence="7 11" id="KW-0274">FAD</keyword>
<evidence type="ECO:0000313" key="14">
    <source>
        <dbReference type="Proteomes" id="UP000770889"/>
    </source>
</evidence>
<dbReference type="InterPro" id="IPR003374">
    <property type="entry name" value="ApbE-like_sf"/>
</dbReference>
<feature type="binding site" evidence="12">
    <location>
        <position position="288"/>
    </location>
    <ligand>
        <name>Mg(2+)</name>
        <dbReference type="ChEBI" id="CHEBI:18420"/>
    </ligand>
</feature>
<feature type="binding site" evidence="12">
    <location>
        <position position="171"/>
    </location>
    <ligand>
        <name>Mg(2+)</name>
        <dbReference type="ChEBI" id="CHEBI:18420"/>
    </ligand>
</feature>
<dbReference type="AlphaFoldDB" id="A0A944M8G0"/>
<evidence type="ECO:0000313" key="13">
    <source>
        <dbReference type="EMBL" id="MBT2988702.1"/>
    </source>
</evidence>
<keyword evidence="4 11" id="KW-0285">Flavoprotein</keyword>
<dbReference type="GO" id="GO:0046872">
    <property type="term" value="F:metal ion binding"/>
    <property type="evidence" value="ECO:0007669"/>
    <property type="project" value="UniProtKB-UniRule"/>
</dbReference>
<evidence type="ECO:0000256" key="2">
    <source>
        <dbReference type="ARBA" id="ARBA00011955"/>
    </source>
</evidence>
<comment type="catalytic activity">
    <reaction evidence="10 11">
        <text>L-threonyl-[protein] + FAD = FMN-L-threonyl-[protein] + AMP + H(+)</text>
        <dbReference type="Rhea" id="RHEA:36847"/>
        <dbReference type="Rhea" id="RHEA-COMP:11060"/>
        <dbReference type="Rhea" id="RHEA-COMP:11061"/>
        <dbReference type="ChEBI" id="CHEBI:15378"/>
        <dbReference type="ChEBI" id="CHEBI:30013"/>
        <dbReference type="ChEBI" id="CHEBI:57692"/>
        <dbReference type="ChEBI" id="CHEBI:74257"/>
        <dbReference type="ChEBI" id="CHEBI:456215"/>
        <dbReference type="EC" id="2.7.1.180"/>
    </reaction>
</comment>
<evidence type="ECO:0000256" key="5">
    <source>
        <dbReference type="ARBA" id="ARBA00022679"/>
    </source>
</evidence>
<proteinExistence type="inferred from homology"/>
<dbReference type="Proteomes" id="UP000770889">
    <property type="component" value="Unassembled WGS sequence"/>
</dbReference>
<accession>A0A944M8G0</accession>
<dbReference type="Pfam" id="PF02424">
    <property type="entry name" value="ApbE"/>
    <property type="match status" value="1"/>
</dbReference>
<evidence type="ECO:0000256" key="3">
    <source>
        <dbReference type="ARBA" id="ARBA00016337"/>
    </source>
</evidence>
<dbReference type="SUPFAM" id="SSF143631">
    <property type="entry name" value="ApbE-like"/>
    <property type="match status" value="1"/>
</dbReference>
<gene>
    <name evidence="13" type="ORF">KME65_07025</name>
</gene>
<name>A0A944M8G0_9GAMM</name>